<gene>
    <name evidence="1" type="ORF">LIZ65_11905</name>
</gene>
<name>A0ABS8DHT9_9FIRM</name>
<reference evidence="1 2" key="1">
    <citation type="submission" date="2021-10" db="EMBL/GenBank/DDBJ databases">
        <title>Collection of gut derived symbiotic bacterial strains cultured from healthy donors.</title>
        <authorList>
            <person name="Lin H."/>
            <person name="Littmann E."/>
            <person name="Kohout C."/>
            <person name="Pamer E.G."/>
        </authorList>
    </citation>
    <scope>NUCLEOTIDE SEQUENCE [LARGE SCALE GENOMIC DNA]</scope>
    <source>
        <strain evidence="1 2">DFI.1.165</strain>
    </source>
</reference>
<organism evidence="1 2">
    <name type="scientific">Bariatricus massiliensis</name>
    <dbReference type="NCBI Taxonomy" id="1745713"/>
    <lineage>
        <taxon>Bacteria</taxon>
        <taxon>Bacillati</taxon>
        <taxon>Bacillota</taxon>
        <taxon>Clostridia</taxon>
        <taxon>Lachnospirales</taxon>
        <taxon>Lachnospiraceae</taxon>
        <taxon>Bariatricus</taxon>
    </lineage>
</organism>
<evidence type="ECO:0000313" key="2">
    <source>
        <dbReference type="Proteomes" id="UP001299546"/>
    </source>
</evidence>
<protein>
    <submittedName>
        <fullName evidence="1">Uncharacterized protein</fullName>
    </submittedName>
</protein>
<proteinExistence type="predicted"/>
<dbReference type="Proteomes" id="UP001299546">
    <property type="component" value="Unassembled WGS sequence"/>
</dbReference>
<keyword evidence="2" id="KW-1185">Reference proteome</keyword>
<dbReference type="RefSeq" id="WP_066733045.1">
    <property type="nucleotide sequence ID" value="NZ_JAJCIQ010000008.1"/>
</dbReference>
<accession>A0ABS8DHT9</accession>
<comment type="caution">
    <text evidence="1">The sequence shown here is derived from an EMBL/GenBank/DDBJ whole genome shotgun (WGS) entry which is preliminary data.</text>
</comment>
<dbReference type="EMBL" id="JAJCIS010000007">
    <property type="protein sequence ID" value="MCB7387997.1"/>
    <property type="molecule type" value="Genomic_DNA"/>
</dbReference>
<evidence type="ECO:0000313" key="1">
    <source>
        <dbReference type="EMBL" id="MCB7387997.1"/>
    </source>
</evidence>
<sequence length="59" mass="6596">MEKTLRCYEKEAPLPFTAFQFGAPKEVRVSNVIVEARLEQICDVCGIKLREGKRLGGIG</sequence>